<comment type="function">
    <text evidence="8">Catalyzes the NADPH-dependent reduction of glutamyl-tRNA(Glu) to glutamate 1-semialdehyde (GSA).</text>
</comment>
<dbReference type="PANTHER" id="PTHR43013:SF1">
    <property type="entry name" value="GLUTAMYL-TRNA REDUCTASE"/>
    <property type="match status" value="1"/>
</dbReference>
<comment type="miscellaneous">
    <text evidence="8">During catalysis, the active site Cys acts as a nucleophile attacking the alpha-carbonyl group of tRNA-bound glutamate with the formation of a thioester intermediate between enzyme and glutamate, and the concomitant release of tRNA(Glu). The thioester intermediate is finally reduced by direct hydride transfer from NADPH, to form the product GSA.</text>
</comment>
<feature type="binding site" evidence="8">
    <location>
        <begin position="49"/>
        <end position="52"/>
    </location>
    <ligand>
        <name>substrate</name>
    </ligand>
</feature>
<dbReference type="EC" id="1.2.1.70" evidence="3 8"/>
<dbReference type="CDD" id="cd05213">
    <property type="entry name" value="NAD_bind_Glutamyl_tRNA_reduct"/>
    <property type="match status" value="1"/>
</dbReference>
<dbReference type="PANTHER" id="PTHR43013">
    <property type="entry name" value="GLUTAMYL-TRNA REDUCTASE"/>
    <property type="match status" value="1"/>
</dbReference>
<feature type="binding site" evidence="8">
    <location>
        <begin position="114"/>
        <end position="116"/>
    </location>
    <ligand>
        <name>substrate</name>
    </ligand>
</feature>
<feature type="active site" description="Nucleophile" evidence="8">
    <location>
        <position position="50"/>
    </location>
</feature>
<comment type="subunit">
    <text evidence="8">Homodimer.</text>
</comment>
<keyword evidence="5 8" id="KW-0560">Oxidoreductase</keyword>
<evidence type="ECO:0000313" key="14">
    <source>
        <dbReference type="EMBL" id="MDQ0377725.1"/>
    </source>
</evidence>
<dbReference type="SUPFAM" id="SSF69075">
    <property type="entry name" value="Glutamyl tRNA-reductase dimerization domain"/>
    <property type="match status" value="1"/>
</dbReference>
<dbReference type="InterPro" id="IPR006151">
    <property type="entry name" value="Shikm_DH/Glu-tRNA_Rdtase"/>
</dbReference>
<dbReference type="InterPro" id="IPR036291">
    <property type="entry name" value="NAD(P)-bd_dom_sf"/>
</dbReference>
<keyword evidence="4 8" id="KW-0521">NADP</keyword>
<evidence type="ECO:0000259" key="12">
    <source>
        <dbReference type="Pfam" id="PF01488"/>
    </source>
</evidence>
<comment type="similarity">
    <text evidence="2 8 9">Belongs to the glutamyl-tRNA reductase family.</text>
</comment>
<evidence type="ECO:0000259" key="11">
    <source>
        <dbReference type="Pfam" id="PF00745"/>
    </source>
</evidence>
<feature type="binding site" evidence="8">
    <location>
        <position position="120"/>
    </location>
    <ligand>
        <name>substrate</name>
    </ligand>
</feature>
<dbReference type="SUPFAM" id="SSF69742">
    <property type="entry name" value="Glutamyl tRNA-reductase catalytic, N-terminal domain"/>
    <property type="match status" value="1"/>
</dbReference>
<feature type="binding site" evidence="8">
    <location>
        <position position="109"/>
    </location>
    <ligand>
        <name>substrate</name>
    </ligand>
</feature>
<feature type="domain" description="Glutamyl-tRNA reductase N-terminal" evidence="13">
    <location>
        <begin position="6"/>
        <end position="156"/>
    </location>
</feature>
<evidence type="ECO:0000256" key="2">
    <source>
        <dbReference type="ARBA" id="ARBA00005916"/>
    </source>
</evidence>
<dbReference type="PIRSF" id="PIRSF000445">
    <property type="entry name" value="4pyrrol_synth_GluRdtase"/>
    <property type="match status" value="1"/>
</dbReference>
<feature type="domain" description="Tetrapyrrole biosynthesis glutamyl-tRNA reductase dimerisation" evidence="11">
    <location>
        <begin position="319"/>
        <end position="417"/>
    </location>
</feature>
<evidence type="ECO:0000313" key="15">
    <source>
        <dbReference type="Proteomes" id="UP001229651"/>
    </source>
</evidence>
<dbReference type="NCBIfam" id="NF000744">
    <property type="entry name" value="PRK00045.1-3"/>
    <property type="match status" value="1"/>
</dbReference>
<proteinExistence type="inferred from homology"/>
<evidence type="ECO:0000256" key="4">
    <source>
        <dbReference type="ARBA" id="ARBA00022857"/>
    </source>
</evidence>
<dbReference type="InterPro" id="IPR015895">
    <property type="entry name" value="4pyrrol_synth_GluRdtase_N"/>
</dbReference>
<dbReference type="Pfam" id="PF00745">
    <property type="entry name" value="GlutR_dimer"/>
    <property type="match status" value="1"/>
</dbReference>
<feature type="site" description="Important for activity" evidence="8">
    <location>
        <position position="99"/>
    </location>
</feature>
<comment type="caution">
    <text evidence="14">The sequence shown here is derived from an EMBL/GenBank/DDBJ whole genome shotgun (WGS) entry which is preliminary data.</text>
</comment>
<evidence type="ECO:0000256" key="3">
    <source>
        <dbReference type="ARBA" id="ARBA00012970"/>
    </source>
</evidence>
<evidence type="ECO:0000256" key="9">
    <source>
        <dbReference type="RuleBase" id="RU000584"/>
    </source>
</evidence>
<dbReference type="InterPro" id="IPR036343">
    <property type="entry name" value="GluRdtase_N_sf"/>
</dbReference>
<dbReference type="Gene3D" id="3.30.460.30">
    <property type="entry name" value="Glutamyl-tRNA reductase, N-terminal domain"/>
    <property type="match status" value="1"/>
</dbReference>
<dbReference type="InterPro" id="IPR000343">
    <property type="entry name" value="4pyrrol_synth_GluRdtase"/>
</dbReference>
<sequence length="440" mass="46459">MSVLAVGLSYRTADLRTLEKVAIPATELDKVLHELQQSAHVNEVMVVSTCNRIEVYAVVEAFHGGLADVSEVLARQAGCAAADLYDNLYVHYAGAAVEHIFSVASGLDSMVVGETQILGQIRNYYAAAREAGTVGRTLHELIQTTLRVGKRVHTETGLDHLGASVVSEALGEAPDLAGQHAVIVGAGSMGALSASQLRKGGIGRITVVNRTLANAERLAANVTEQGVPAVAAGMGELTAVLADADVVVACTGAQDVVVTPEHLLARGGRPVVVCDLGLPRDVHPDVDTLPGVRLVDLETVRKRMDSLGSAGSAKQIARANGIVLDEVREYLAAQRSAAVTPTVTALRKRAAEVVDAELLRLSNRLPDLDAEVRDEVNRTVRRVVDKLLHAPTVRVKQLAAETQGTDYASALRELFGLDPASPAVVSSPTTERLQTDGETQ</sequence>
<feature type="compositionally biased region" description="Polar residues" evidence="10">
    <location>
        <begin position="424"/>
        <end position="440"/>
    </location>
</feature>
<gene>
    <name evidence="8" type="primary">hemA</name>
    <name evidence="14" type="ORF">FB470_001719</name>
</gene>
<dbReference type="Pfam" id="PF05201">
    <property type="entry name" value="GlutR_N"/>
    <property type="match status" value="1"/>
</dbReference>
<protein>
    <recommendedName>
        <fullName evidence="3 8">Glutamyl-tRNA reductase</fullName>
        <shortName evidence="8">GluTR</shortName>
        <ecNumber evidence="3 8">1.2.1.70</ecNumber>
    </recommendedName>
</protein>
<dbReference type="EMBL" id="JAUSUT010000001">
    <property type="protein sequence ID" value="MDQ0377725.1"/>
    <property type="molecule type" value="Genomic_DNA"/>
</dbReference>
<evidence type="ECO:0000256" key="6">
    <source>
        <dbReference type="ARBA" id="ARBA00023244"/>
    </source>
</evidence>
<evidence type="ECO:0000256" key="5">
    <source>
        <dbReference type="ARBA" id="ARBA00023002"/>
    </source>
</evidence>
<dbReference type="SUPFAM" id="SSF51735">
    <property type="entry name" value="NAD(P)-binding Rossmann-fold domains"/>
    <property type="match status" value="1"/>
</dbReference>
<accession>A0ABU0ERX2</accession>
<dbReference type="GO" id="GO:0008883">
    <property type="term" value="F:glutamyl-tRNA reductase activity"/>
    <property type="evidence" value="ECO:0007669"/>
    <property type="project" value="UniProtKB-EC"/>
</dbReference>
<organism evidence="14 15">
    <name type="scientific">Amycolatopsis thermophila</name>
    <dbReference type="NCBI Taxonomy" id="206084"/>
    <lineage>
        <taxon>Bacteria</taxon>
        <taxon>Bacillati</taxon>
        <taxon>Actinomycetota</taxon>
        <taxon>Actinomycetes</taxon>
        <taxon>Pseudonocardiales</taxon>
        <taxon>Pseudonocardiaceae</taxon>
        <taxon>Amycolatopsis</taxon>
    </lineage>
</organism>
<dbReference type="InterPro" id="IPR015896">
    <property type="entry name" value="4pyrrol_synth_GluRdtase_dimer"/>
</dbReference>
<reference evidence="14 15" key="1">
    <citation type="submission" date="2023-07" db="EMBL/GenBank/DDBJ databases">
        <title>Sequencing the genomes of 1000 actinobacteria strains.</title>
        <authorList>
            <person name="Klenk H.-P."/>
        </authorList>
    </citation>
    <scope>NUCLEOTIDE SEQUENCE [LARGE SCALE GENOMIC DNA]</scope>
    <source>
        <strain evidence="14 15">DSM 45805</strain>
    </source>
</reference>
<dbReference type="RefSeq" id="WP_306990262.1">
    <property type="nucleotide sequence ID" value="NZ_JAUSUT010000001.1"/>
</dbReference>
<evidence type="ECO:0000256" key="8">
    <source>
        <dbReference type="HAMAP-Rule" id="MF_00087"/>
    </source>
</evidence>
<dbReference type="PROSITE" id="PS00747">
    <property type="entry name" value="GLUTR"/>
    <property type="match status" value="1"/>
</dbReference>
<evidence type="ECO:0000256" key="7">
    <source>
        <dbReference type="ARBA" id="ARBA00047464"/>
    </source>
</evidence>
<dbReference type="Pfam" id="PF01488">
    <property type="entry name" value="Shikimate_DH"/>
    <property type="match status" value="1"/>
</dbReference>
<dbReference type="NCBIfam" id="TIGR01035">
    <property type="entry name" value="hemA"/>
    <property type="match status" value="1"/>
</dbReference>
<keyword evidence="6 8" id="KW-0627">Porphyrin biosynthesis</keyword>
<dbReference type="InterPro" id="IPR018214">
    <property type="entry name" value="GluRdtase_CS"/>
</dbReference>
<evidence type="ECO:0000256" key="1">
    <source>
        <dbReference type="ARBA" id="ARBA00005059"/>
    </source>
</evidence>
<feature type="region of interest" description="Disordered" evidence="10">
    <location>
        <begin position="421"/>
        <end position="440"/>
    </location>
</feature>
<comment type="catalytic activity">
    <reaction evidence="7 8 9">
        <text>(S)-4-amino-5-oxopentanoate + tRNA(Glu) + NADP(+) = L-glutamyl-tRNA(Glu) + NADPH + H(+)</text>
        <dbReference type="Rhea" id="RHEA:12344"/>
        <dbReference type="Rhea" id="RHEA-COMP:9663"/>
        <dbReference type="Rhea" id="RHEA-COMP:9680"/>
        <dbReference type="ChEBI" id="CHEBI:15378"/>
        <dbReference type="ChEBI" id="CHEBI:57501"/>
        <dbReference type="ChEBI" id="CHEBI:57783"/>
        <dbReference type="ChEBI" id="CHEBI:58349"/>
        <dbReference type="ChEBI" id="CHEBI:78442"/>
        <dbReference type="ChEBI" id="CHEBI:78520"/>
        <dbReference type="EC" id="1.2.1.70"/>
    </reaction>
</comment>
<comment type="pathway">
    <text evidence="1 8 9">Porphyrin-containing compound metabolism; protoporphyrin-IX biosynthesis; 5-aminolevulinate from L-glutamyl-tRNA(Glu): step 1/2.</text>
</comment>
<dbReference type="Proteomes" id="UP001229651">
    <property type="component" value="Unassembled WGS sequence"/>
</dbReference>
<comment type="domain">
    <text evidence="8">Possesses an unusual extended V-shaped dimeric structure with each monomer consisting of three distinct domains arranged along a curved 'spinal' alpha-helix. The N-terminal catalytic domain specifically recognizes the glutamate moiety of the substrate. The second domain is the NADPH-binding domain, and the third C-terminal domain is responsible for dimerization.</text>
</comment>
<feature type="domain" description="Quinate/shikimate 5-dehydrogenase/glutamyl-tRNA reductase" evidence="12">
    <location>
        <begin position="172"/>
        <end position="300"/>
    </location>
</feature>
<evidence type="ECO:0000259" key="13">
    <source>
        <dbReference type="Pfam" id="PF05201"/>
    </source>
</evidence>
<dbReference type="Gene3D" id="3.40.50.720">
    <property type="entry name" value="NAD(P)-binding Rossmann-like Domain"/>
    <property type="match status" value="1"/>
</dbReference>
<feature type="binding site" evidence="8">
    <location>
        <begin position="185"/>
        <end position="190"/>
    </location>
    <ligand>
        <name>NADP(+)</name>
        <dbReference type="ChEBI" id="CHEBI:58349"/>
    </ligand>
</feature>
<dbReference type="HAMAP" id="MF_00087">
    <property type="entry name" value="Glu_tRNA_reductase"/>
    <property type="match status" value="1"/>
</dbReference>
<evidence type="ECO:0000256" key="10">
    <source>
        <dbReference type="SAM" id="MobiDB-lite"/>
    </source>
</evidence>
<keyword evidence="15" id="KW-1185">Reference proteome</keyword>
<name>A0ABU0ERX2_9PSEU</name>
<dbReference type="InterPro" id="IPR036453">
    <property type="entry name" value="GluRdtase_dimer_dom_sf"/>
</dbReference>